<evidence type="ECO:0000313" key="14">
    <source>
        <dbReference type="EMBL" id="KAE8243504.1"/>
    </source>
</evidence>
<feature type="compositionally biased region" description="Polar residues" evidence="11">
    <location>
        <begin position="1"/>
        <end position="25"/>
    </location>
</feature>
<feature type="region of interest" description="Disordered" evidence="11">
    <location>
        <begin position="309"/>
        <end position="333"/>
    </location>
</feature>
<evidence type="ECO:0000256" key="2">
    <source>
        <dbReference type="ARBA" id="ARBA00005641"/>
    </source>
</evidence>
<keyword evidence="12" id="KW-1133">Transmembrane helix</keyword>
<dbReference type="InterPro" id="IPR017853">
    <property type="entry name" value="GH"/>
</dbReference>
<dbReference type="EMBL" id="LWDE02000883">
    <property type="protein sequence ID" value="KAE8243504.1"/>
    <property type="molecule type" value="Genomic_DNA"/>
</dbReference>
<protein>
    <recommendedName>
        <fullName evidence="9">glucan 1,3-beta-glucosidase</fullName>
        <ecNumber evidence="9">3.2.1.58</ecNumber>
    </recommendedName>
</protein>
<dbReference type="GO" id="GO:0005576">
    <property type="term" value="C:extracellular region"/>
    <property type="evidence" value="ECO:0007669"/>
    <property type="project" value="UniProtKB-SubCell"/>
</dbReference>
<evidence type="ECO:0000259" key="13">
    <source>
        <dbReference type="Pfam" id="PF00150"/>
    </source>
</evidence>
<evidence type="ECO:0000256" key="4">
    <source>
        <dbReference type="ARBA" id="ARBA00022729"/>
    </source>
</evidence>
<keyword evidence="7" id="KW-0961">Cell wall biogenesis/degradation</keyword>
<comment type="caution">
    <text evidence="14">The sequence shown here is derived from an EMBL/GenBank/DDBJ whole genome shotgun (WGS) entry which is preliminary data.</text>
</comment>
<feature type="region of interest" description="Disordered" evidence="11">
    <location>
        <begin position="128"/>
        <end position="168"/>
    </location>
</feature>
<keyword evidence="12" id="KW-0812">Transmembrane</keyword>
<dbReference type="PANTHER" id="PTHR31297">
    <property type="entry name" value="GLUCAN ENDO-1,6-BETA-GLUCOSIDASE B"/>
    <property type="match status" value="1"/>
</dbReference>
<dbReference type="InterPro" id="IPR001547">
    <property type="entry name" value="Glyco_hydro_5"/>
</dbReference>
<evidence type="ECO:0000256" key="7">
    <source>
        <dbReference type="ARBA" id="ARBA00023316"/>
    </source>
</evidence>
<dbReference type="Gene3D" id="3.20.20.80">
    <property type="entry name" value="Glycosidases"/>
    <property type="match status" value="1"/>
</dbReference>
<evidence type="ECO:0000256" key="3">
    <source>
        <dbReference type="ARBA" id="ARBA00022525"/>
    </source>
</evidence>
<comment type="subcellular location">
    <subcellularLocation>
        <location evidence="1">Secreted</location>
    </subcellularLocation>
</comment>
<dbReference type="GO" id="GO:0009986">
    <property type="term" value="C:cell surface"/>
    <property type="evidence" value="ECO:0007669"/>
    <property type="project" value="TreeGrafter"/>
</dbReference>
<organism evidence="14 15">
    <name type="scientific">Tilletia controversa</name>
    <name type="common">dwarf bunt fungus</name>
    <dbReference type="NCBI Taxonomy" id="13291"/>
    <lineage>
        <taxon>Eukaryota</taxon>
        <taxon>Fungi</taxon>
        <taxon>Dikarya</taxon>
        <taxon>Basidiomycota</taxon>
        <taxon>Ustilaginomycotina</taxon>
        <taxon>Exobasidiomycetes</taxon>
        <taxon>Tilletiales</taxon>
        <taxon>Tilletiaceae</taxon>
        <taxon>Tilletia</taxon>
    </lineage>
</organism>
<feature type="compositionally biased region" description="Basic residues" evidence="11">
    <location>
        <begin position="578"/>
        <end position="587"/>
    </location>
</feature>
<accession>A0A8X7MPS4</accession>
<evidence type="ECO:0000256" key="6">
    <source>
        <dbReference type="ARBA" id="ARBA00023295"/>
    </source>
</evidence>
<evidence type="ECO:0000256" key="10">
    <source>
        <dbReference type="RuleBase" id="RU361153"/>
    </source>
</evidence>
<gene>
    <name evidence="14" type="ORF">A4X06_0g6272</name>
</gene>
<reference evidence="14" key="1">
    <citation type="submission" date="2016-04" db="EMBL/GenBank/DDBJ databases">
        <authorList>
            <person name="Nguyen H.D."/>
            <person name="Samba Siva P."/>
            <person name="Cullis J."/>
            <person name="Levesque C.A."/>
            <person name="Hambleton S."/>
        </authorList>
    </citation>
    <scope>NUCLEOTIDE SEQUENCE</scope>
    <source>
        <strain evidence="14">DAOMC 236426</strain>
    </source>
</reference>
<feature type="region of interest" description="Disordered" evidence="11">
    <location>
        <begin position="566"/>
        <end position="587"/>
    </location>
</feature>
<dbReference type="AlphaFoldDB" id="A0A8X7MPS4"/>
<proteinExistence type="inferred from homology"/>
<keyword evidence="5 10" id="KW-0378">Hydrolase</keyword>
<evidence type="ECO:0000256" key="12">
    <source>
        <dbReference type="SAM" id="Phobius"/>
    </source>
</evidence>
<dbReference type="EC" id="3.2.1.58" evidence="9"/>
<feature type="domain" description="Glycoside hydrolase family 5" evidence="13">
    <location>
        <begin position="245"/>
        <end position="511"/>
    </location>
</feature>
<dbReference type="SUPFAM" id="SSF51445">
    <property type="entry name" value="(Trans)glycosidases"/>
    <property type="match status" value="1"/>
</dbReference>
<comment type="similarity">
    <text evidence="2 10">Belongs to the glycosyl hydrolase 5 (cellulase A) family.</text>
</comment>
<feature type="region of interest" description="Disordered" evidence="11">
    <location>
        <begin position="1"/>
        <end position="61"/>
    </location>
</feature>
<dbReference type="GO" id="GO:0004338">
    <property type="term" value="F:glucan exo-1,3-beta-glucosidase activity"/>
    <property type="evidence" value="ECO:0007669"/>
    <property type="project" value="UniProtKB-EC"/>
</dbReference>
<comment type="catalytic activity">
    <reaction evidence="8">
        <text>Successive hydrolysis of beta-D-glucose units from the non-reducing ends of (1-&gt;3)-beta-D-glucans, releasing alpha-glucose.</text>
        <dbReference type="EC" id="3.2.1.58"/>
    </reaction>
</comment>
<feature type="transmembrane region" description="Helical" evidence="12">
    <location>
        <begin position="107"/>
        <end position="129"/>
    </location>
</feature>
<dbReference type="GO" id="GO:0009251">
    <property type="term" value="P:glucan catabolic process"/>
    <property type="evidence" value="ECO:0007669"/>
    <property type="project" value="TreeGrafter"/>
</dbReference>
<reference evidence="14" key="2">
    <citation type="journal article" date="2019" name="IMA Fungus">
        <title>Genome sequencing and comparison of five Tilletia species to identify candidate genes for the detection of regulated species infecting wheat.</title>
        <authorList>
            <person name="Nguyen H.D.T."/>
            <person name="Sultana T."/>
            <person name="Kesanakurti P."/>
            <person name="Hambleton S."/>
        </authorList>
    </citation>
    <scope>NUCLEOTIDE SEQUENCE</scope>
    <source>
        <strain evidence="14">DAOMC 236426</strain>
    </source>
</reference>
<feature type="compositionally biased region" description="Low complexity" evidence="11">
    <location>
        <begin position="130"/>
        <end position="168"/>
    </location>
</feature>
<evidence type="ECO:0000256" key="9">
    <source>
        <dbReference type="ARBA" id="ARBA00038929"/>
    </source>
</evidence>
<keyword evidence="6 10" id="KW-0326">Glycosidase</keyword>
<keyword evidence="12" id="KW-0472">Membrane</keyword>
<dbReference type="Pfam" id="PF00150">
    <property type="entry name" value="Cellulase"/>
    <property type="match status" value="1"/>
</dbReference>
<dbReference type="PANTHER" id="PTHR31297:SF1">
    <property type="entry name" value="GLUCAN 1,3-BETA-GLUCOSIDASE I_II-RELATED"/>
    <property type="match status" value="1"/>
</dbReference>
<dbReference type="Proteomes" id="UP000077684">
    <property type="component" value="Unassembled WGS sequence"/>
</dbReference>
<evidence type="ECO:0000256" key="8">
    <source>
        <dbReference type="ARBA" id="ARBA00036824"/>
    </source>
</evidence>
<dbReference type="GO" id="GO:0071555">
    <property type="term" value="P:cell wall organization"/>
    <property type="evidence" value="ECO:0007669"/>
    <property type="project" value="UniProtKB-KW"/>
</dbReference>
<evidence type="ECO:0000256" key="5">
    <source>
        <dbReference type="ARBA" id="ARBA00022801"/>
    </source>
</evidence>
<feature type="compositionally biased region" description="Polar residues" evidence="11">
    <location>
        <begin position="33"/>
        <end position="55"/>
    </location>
</feature>
<keyword evidence="15" id="KW-1185">Reference proteome</keyword>
<feature type="compositionally biased region" description="Polar residues" evidence="11">
    <location>
        <begin position="309"/>
        <end position="320"/>
    </location>
</feature>
<evidence type="ECO:0000313" key="15">
    <source>
        <dbReference type="Proteomes" id="UP000077684"/>
    </source>
</evidence>
<name>A0A8X7MPS4_9BASI</name>
<keyword evidence="4" id="KW-0732">Signal</keyword>
<evidence type="ECO:0000256" key="11">
    <source>
        <dbReference type="SAM" id="MobiDB-lite"/>
    </source>
</evidence>
<sequence>MASQLRTSGLNENASSPRPSSQIDNEQGFFLASSEQPQQQGATTASDAYHSNTPGAPSIASNAALGPAAGAGASRGSYSGVPTNAVIDEKRYQPKNGVVAFIKRKPWVLVLLALIVVAAIAGGVAGGVAGSKKGSSSNSKSGSGSGNGNSNAGNTADGGNNGNNTDANTNVTAPIIPLQRWDWTSKTNKAYGVNIGNWILLERWLDEDHFTSQCDYCGDEYSWAQAMGKKAAPALQEHFQTWFVESDLDFLQSYGVNTVRVPVGYWSLIPNVQGEPFVNAGQMDYLGKLLTWLHKRGMYATISLHGLPGSQSGDQSTGRSRSPDVGGSGWFTSNNMKRSDAAVSALADWIAQQGNYSSVVSAVLPVNEPKQTDQYNAVNDDWQQQLVDYYERSYKTLVQHGIVMAIHPGYYQGQDPSGWQGFVNGKDANMLVWEAHPYPGFFPTEYDDSVIMSKVCNLASIQSAISVPIYFGEWSMLSGVTTPGWLRKYFGAQIQAYNQGAGSTIWTWKANNSTQGGKGGYARSDAEMGLYDFKNLVNMGIIPKPDSPQNIMSTLQGQYKDACNYNGRRSLGGDSSRKRMARSRVAA</sequence>
<evidence type="ECO:0000256" key="1">
    <source>
        <dbReference type="ARBA" id="ARBA00004613"/>
    </source>
</evidence>
<dbReference type="InterPro" id="IPR050386">
    <property type="entry name" value="Glycosyl_hydrolase_5"/>
</dbReference>
<keyword evidence="3" id="KW-0964">Secreted</keyword>